<dbReference type="Proteomes" id="UP000215383">
    <property type="component" value="Chromosome 1"/>
</dbReference>
<dbReference type="Pfam" id="PF01255">
    <property type="entry name" value="Prenyltransf"/>
    <property type="match status" value="1"/>
</dbReference>
<feature type="binding site" evidence="2">
    <location>
        <begin position="210"/>
        <end position="212"/>
    </location>
    <ligand>
        <name>substrate</name>
    </ligand>
</feature>
<comment type="cofactor">
    <cofactor evidence="2">
        <name>Mg(2+)</name>
        <dbReference type="ChEBI" id="CHEBI:18420"/>
    </cofactor>
    <text evidence="2">Binds 2 magnesium ions per subunit.</text>
</comment>
<feature type="active site" evidence="2">
    <location>
        <position position="36"/>
    </location>
</feature>
<reference evidence="3 4" key="1">
    <citation type="submission" date="2017-06" db="EMBL/GenBank/DDBJ databases">
        <authorList>
            <consortium name="Pathogen Informatics"/>
        </authorList>
    </citation>
    <scope>NUCLEOTIDE SEQUENCE [LARGE SCALE GENOMIC DNA]</scope>
    <source>
        <strain evidence="3 4">NCTC10570</strain>
    </source>
</reference>
<dbReference type="PANTHER" id="PTHR10291:SF0">
    <property type="entry name" value="DEHYDRODOLICHYL DIPHOSPHATE SYNTHASE 2"/>
    <property type="match status" value="1"/>
</dbReference>
<dbReference type="FunFam" id="3.40.1180.10:FF:000001">
    <property type="entry name" value="(2E,6E)-farnesyl-diphosphate-specific ditrans,polycis-undecaprenyl-diphosphate synthase"/>
    <property type="match status" value="1"/>
</dbReference>
<organism evidence="3 4">
    <name type="scientific">Megamonas hypermegale</name>
    <dbReference type="NCBI Taxonomy" id="158847"/>
    <lineage>
        <taxon>Bacteria</taxon>
        <taxon>Bacillati</taxon>
        <taxon>Bacillota</taxon>
        <taxon>Negativicutes</taxon>
        <taxon>Selenomonadales</taxon>
        <taxon>Selenomonadaceae</taxon>
        <taxon>Megamonas</taxon>
    </lineage>
</organism>
<sequence>MLKKIFFKKKTQRKHIVSKDNLDLNKLPQHIGIIMDGNGRWATGKGLIRTSGHKAGANTVKNILMTCIKLNIPVLTVYAFSTENWKRPITEVNFLMNLFSNFLAAQIEDLCKNNVQIKFIGRIDELPGTLAKEFHKAEEITKDNTGVKFNVAINYGGRDEIVTAVKNIAKQVNDGTLSVEQIDDKIIDDSLYTKGLPPVDLMIRTSGDMRLSNFLLWQSAYAEFWFTKTNWPDFTSEEFIEALIDFQHRDRRFGGLDKKLN</sequence>
<comment type="subunit">
    <text evidence="2">Homodimer.</text>
</comment>
<proteinExistence type="inferred from homology"/>
<comment type="similarity">
    <text evidence="2">Belongs to the UPP synthase family.</text>
</comment>
<accession>A0A239TFK4</accession>
<feature type="binding site" evidence="2">
    <location>
        <position position="85"/>
    </location>
    <ligand>
        <name>substrate</name>
    </ligand>
</feature>
<comment type="function">
    <text evidence="2">Catalyzes the condensation of isopentenyl diphosphate (IPP) with allylic pyrophosphates generating different type of terpenoids.</text>
</comment>
<dbReference type="InterPro" id="IPR036424">
    <property type="entry name" value="UPP_synth-like_sf"/>
</dbReference>
<dbReference type="HAMAP" id="MF_01139">
    <property type="entry name" value="ISPT"/>
    <property type="match status" value="1"/>
</dbReference>
<dbReference type="InterPro" id="IPR018520">
    <property type="entry name" value="UPP_synth-like_CS"/>
</dbReference>
<feature type="binding site" evidence="2">
    <location>
        <begin position="81"/>
        <end position="83"/>
    </location>
    <ligand>
        <name>substrate</name>
    </ligand>
</feature>
<keyword evidence="2" id="KW-0479">Metal-binding</keyword>
<feature type="binding site" evidence="2">
    <location>
        <position position="41"/>
    </location>
    <ligand>
        <name>substrate</name>
    </ligand>
</feature>
<dbReference type="AlphaFoldDB" id="A0A239TFK4"/>
<evidence type="ECO:0000313" key="4">
    <source>
        <dbReference type="Proteomes" id="UP000215383"/>
    </source>
</evidence>
<dbReference type="InterPro" id="IPR001441">
    <property type="entry name" value="UPP_synth-like"/>
</dbReference>
<dbReference type="GeneID" id="78506611"/>
<feature type="binding site" evidence="2">
    <location>
        <position position="87"/>
    </location>
    <ligand>
        <name>substrate</name>
    </ligand>
</feature>
<protein>
    <recommendedName>
        <fullName evidence="2">Isoprenyl transferase</fullName>
        <ecNumber evidence="2">2.5.1.-</ecNumber>
    </recommendedName>
</protein>
<dbReference type="RefSeq" id="WP_027890891.1">
    <property type="nucleotide sequence ID" value="NZ_LT906446.1"/>
</dbReference>
<dbReference type="Gene3D" id="3.40.1180.10">
    <property type="entry name" value="Decaprenyl diphosphate synthase-like"/>
    <property type="match status" value="1"/>
</dbReference>
<keyword evidence="4" id="KW-1185">Reference proteome</keyword>
<dbReference type="NCBIfam" id="NF011405">
    <property type="entry name" value="PRK14830.1"/>
    <property type="match status" value="1"/>
</dbReference>
<dbReference type="EC" id="2.5.1.-" evidence="2"/>
<gene>
    <name evidence="3" type="primary">uppS</name>
    <name evidence="3" type="ORF">SAMEA4364220_00580</name>
</gene>
<dbReference type="CDD" id="cd00475">
    <property type="entry name" value="Cis_IPPS"/>
    <property type="match status" value="1"/>
</dbReference>
<dbReference type="NCBIfam" id="TIGR00055">
    <property type="entry name" value="uppS"/>
    <property type="match status" value="1"/>
</dbReference>
<dbReference type="GO" id="GO:0016094">
    <property type="term" value="P:polyprenol biosynthetic process"/>
    <property type="evidence" value="ECO:0007669"/>
    <property type="project" value="TreeGrafter"/>
</dbReference>
<keyword evidence="1 2" id="KW-0808">Transferase</keyword>
<feature type="binding site" evidence="2">
    <location>
        <position position="53"/>
    </location>
    <ligand>
        <name>substrate</name>
    </ligand>
</feature>
<dbReference type="GO" id="GO:0005829">
    <property type="term" value="C:cytosol"/>
    <property type="evidence" value="ECO:0007669"/>
    <property type="project" value="TreeGrafter"/>
</dbReference>
<feature type="binding site" evidence="2">
    <location>
        <position position="49"/>
    </location>
    <ligand>
        <name>substrate</name>
    </ligand>
</feature>
<evidence type="ECO:0000256" key="1">
    <source>
        <dbReference type="ARBA" id="ARBA00022679"/>
    </source>
</evidence>
<dbReference type="PANTHER" id="PTHR10291">
    <property type="entry name" value="DEHYDRODOLICHYL DIPHOSPHATE SYNTHASE FAMILY MEMBER"/>
    <property type="match status" value="1"/>
</dbReference>
<keyword evidence="2" id="KW-0460">Magnesium</keyword>
<dbReference type="EMBL" id="LT906446">
    <property type="protein sequence ID" value="SNU96406.1"/>
    <property type="molecule type" value="Genomic_DNA"/>
</dbReference>
<feature type="binding site" evidence="2">
    <location>
        <position position="36"/>
    </location>
    <ligand>
        <name>Mg(2+)</name>
        <dbReference type="ChEBI" id="CHEBI:18420"/>
    </ligand>
</feature>
<dbReference type="SUPFAM" id="SSF64005">
    <property type="entry name" value="Undecaprenyl diphosphate synthase"/>
    <property type="match status" value="1"/>
</dbReference>
<name>A0A239TFK4_9FIRM</name>
<feature type="binding site" evidence="2">
    <location>
        <position position="223"/>
    </location>
    <ligand>
        <name>Mg(2+)</name>
        <dbReference type="ChEBI" id="CHEBI:18420"/>
    </ligand>
</feature>
<feature type="binding site" evidence="2">
    <location>
        <position position="204"/>
    </location>
    <ligand>
        <name>substrate</name>
    </ligand>
</feature>
<feature type="active site" description="Proton acceptor" evidence="2">
    <location>
        <position position="84"/>
    </location>
</feature>
<evidence type="ECO:0000313" key="3">
    <source>
        <dbReference type="EMBL" id="SNU96406.1"/>
    </source>
</evidence>
<feature type="binding site" evidence="2">
    <location>
        <begin position="37"/>
        <end position="40"/>
    </location>
    <ligand>
        <name>substrate</name>
    </ligand>
</feature>
<evidence type="ECO:0000256" key="2">
    <source>
        <dbReference type="HAMAP-Rule" id="MF_01139"/>
    </source>
</evidence>
<dbReference type="PROSITE" id="PS01066">
    <property type="entry name" value="UPP_SYNTHASE"/>
    <property type="match status" value="1"/>
</dbReference>
<dbReference type="GO" id="GO:0008834">
    <property type="term" value="F:ditrans,polycis-undecaprenyl-diphosphate synthase [(2E,6E)-farnesyl-diphosphate specific] activity"/>
    <property type="evidence" value="ECO:0007669"/>
    <property type="project" value="TreeGrafter"/>
</dbReference>
<dbReference type="GO" id="GO:0030145">
    <property type="term" value="F:manganese ion binding"/>
    <property type="evidence" value="ECO:0007669"/>
    <property type="project" value="TreeGrafter"/>
</dbReference>
<dbReference type="GO" id="GO:0000287">
    <property type="term" value="F:magnesium ion binding"/>
    <property type="evidence" value="ECO:0007669"/>
    <property type="project" value="UniProtKB-UniRule"/>
</dbReference>
<dbReference type="eggNOG" id="COG0020">
    <property type="taxonomic scope" value="Bacteria"/>
</dbReference>